<proteinExistence type="predicted"/>
<accession>A0A369JCU6</accession>
<dbReference type="Proteomes" id="UP000076154">
    <property type="component" value="Unassembled WGS sequence"/>
</dbReference>
<feature type="domain" description="Peptidase A1" evidence="1">
    <location>
        <begin position="217"/>
        <end position="405"/>
    </location>
</feature>
<organism evidence="2 3">
    <name type="scientific">Hypsizygus marmoreus</name>
    <name type="common">White beech mushroom</name>
    <name type="synonym">Agaricus marmoreus</name>
    <dbReference type="NCBI Taxonomy" id="39966"/>
    <lineage>
        <taxon>Eukaryota</taxon>
        <taxon>Fungi</taxon>
        <taxon>Dikarya</taxon>
        <taxon>Basidiomycota</taxon>
        <taxon>Agaricomycotina</taxon>
        <taxon>Agaricomycetes</taxon>
        <taxon>Agaricomycetidae</taxon>
        <taxon>Agaricales</taxon>
        <taxon>Tricholomatineae</taxon>
        <taxon>Lyophyllaceae</taxon>
        <taxon>Hypsizygus</taxon>
    </lineage>
</organism>
<dbReference type="SUPFAM" id="SSF50630">
    <property type="entry name" value="Acid proteases"/>
    <property type="match status" value="1"/>
</dbReference>
<dbReference type="InterPro" id="IPR021109">
    <property type="entry name" value="Peptidase_aspartic_dom_sf"/>
</dbReference>
<dbReference type="AlphaFoldDB" id="A0A369JCU6"/>
<comment type="caution">
    <text evidence="2">The sequence shown here is derived from an EMBL/GenBank/DDBJ whole genome shotgun (WGS) entry which is preliminary data.</text>
</comment>
<dbReference type="EMBL" id="LUEZ02000102">
    <property type="protein sequence ID" value="RDB18427.1"/>
    <property type="molecule type" value="Genomic_DNA"/>
</dbReference>
<sequence length="478" mass="53864">MLKKNPQQTYYIAAKYGTRSSNGNFEVTYWGLPAATTGEARDFTRSDSSLFDGFPAAPGILVHTGTNVISPPEPAAGSYGWYSAVVNASLLTQSTAFYYNATTVPNILTRPPDPYDCDFCSCNTFVNDAELWIFSDHITRPRVPVAPPNQPSDRVNIYIAKGRYGKPIQGWPVEDSETYDIAYVDGSKISYKLHLDDLYLEPAVKNPRENDDDYWVKILFGVVTSASEAYRFVSFEGVLGLAPDTNNKQGHISFMNQLVRERDILNPEVMIYVGAPSLYQNEGRSTLSFGLQFNFGLPSPIWKSVPIHNEWWKIKSPKKRLNRAEFDTTPNNLMFLDTGCAGIWLHEPFVQRVYNAIPGTVMHGNMRIFEKPTNIRSLPVVEIQMGENGEFLSLHPAAIIGSPVMGRDGWVEGTIQSTTSLSRDTSGNEYLGLAAMQSMWMKFQYSTEHWQKSEKFPYPVETEETKFWWAPKGNDLIM</sequence>
<dbReference type="Gene3D" id="2.40.70.10">
    <property type="entry name" value="Acid Proteases"/>
    <property type="match status" value="2"/>
</dbReference>
<evidence type="ECO:0000313" key="2">
    <source>
        <dbReference type="EMBL" id="RDB18427.1"/>
    </source>
</evidence>
<dbReference type="OrthoDB" id="3052489at2759"/>
<keyword evidence="3" id="KW-1185">Reference proteome</keyword>
<dbReference type="InParanoid" id="A0A369JCU6"/>
<dbReference type="InterPro" id="IPR033121">
    <property type="entry name" value="PEPTIDASE_A1"/>
</dbReference>
<dbReference type="Pfam" id="PF00026">
    <property type="entry name" value="Asp"/>
    <property type="match status" value="1"/>
</dbReference>
<gene>
    <name evidence="2" type="ORF">Hypma_000347</name>
</gene>
<evidence type="ECO:0000259" key="1">
    <source>
        <dbReference type="Pfam" id="PF00026"/>
    </source>
</evidence>
<evidence type="ECO:0000313" key="3">
    <source>
        <dbReference type="Proteomes" id="UP000076154"/>
    </source>
</evidence>
<reference evidence="2" key="1">
    <citation type="submission" date="2018-04" db="EMBL/GenBank/DDBJ databases">
        <title>Whole genome sequencing of Hypsizygus marmoreus.</title>
        <authorList>
            <person name="Choi I.-G."/>
            <person name="Min B."/>
            <person name="Kim J.-G."/>
            <person name="Kim S."/>
            <person name="Oh Y.-L."/>
            <person name="Kong W.-S."/>
            <person name="Park H."/>
            <person name="Jeong J."/>
            <person name="Song E.-S."/>
        </authorList>
    </citation>
    <scope>NUCLEOTIDE SEQUENCE [LARGE SCALE GENOMIC DNA]</scope>
    <source>
        <strain evidence="2">51987-8</strain>
    </source>
</reference>
<name>A0A369JCU6_HYPMA</name>
<protein>
    <recommendedName>
        <fullName evidence="1">Peptidase A1 domain-containing protein</fullName>
    </recommendedName>
</protein>